<name>A0A4Y7SWY7_COPMI</name>
<organism evidence="3 4">
    <name type="scientific">Coprinellus micaceus</name>
    <name type="common">Glistening ink-cap mushroom</name>
    <name type="synonym">Coprinus micaceus</name>
    <dbReference type="NCBI Taxonomy" id="71717"/>
    <lineage>
        <taxon>Eukaryota</taxon>
        <taxon>Fungi</taxon>
        <taxon>Dikarya</taxon>
        <taxon>Basidiomycota</taxon>
        <taxon>Agaricomycotina</taxon>
        <taxon>Agaricomycetes</taxon>
        <taxon>Agaricomycetidae</taxon>
        <taxon>Agaricales</taxon>
        <taxon>Agaricineae</taxon>
        <taxon>Psathyrellaceae</taxon>
        <taxon>Coprinellus</taxon>
    </lineage>
</organism>
<keyword evidence="4" id="KW-1185">Reference proteome</keyword>
<keyword evidence="2" id="KW-1133">Transmembrane helix</keyword>
<evidence type="ECO:0000313" key="3">
    <source>
        <dbReference type="EMBL" id="TEB26375.1"/>
    </source>
</evidence>
<dbReference type="Proteomes" id="UP000298030">
    <property type="component" value="Unassembled WGS sequence"/>
</dbReference>
<evidence type="ECO:0000256" key="2">
    <source>
        <dbReference type="SAM" id="Phobius"/>
    </source>
</evidence>
<feature type="region of interest" description="Disordered" evidence="1">
    <location>
        <begin position="419"/>
        <end position="479"/>
    </location>
</feature>
<feature type="transmembrane region" description="Helical" evidence="2">
    <location>
        <begin position="179"/>
        <end position="203"/>
    </location>
</feature>
<comment type="caution">
    <text evidence="3">The sequence shown here is derived from an EMBL/GenBank/DDBJ whole genome shotgun (WGS) entry which is preliminary data.</text>
</comment>
<proteinExistence type="predicted"/>
<feature type="compositionally biased region" description="Basic and acidic residues" evidence="1">
    <location>
        <begin position="275"/>
        <end position="287"/>
    </location>
</feature>
<sequence length="479" mass="52741">MRPDVHQAAAEGNITWITPQTNDTLQAGQNYTAKWNASSTLNSPIFQLCMEQGNESTKGSCGAWVSVPVQQVNGSYCVSLTLPNVSSTDPFILRMHDDANPDIVSPSFFIHPASPSNNTPSSVGDVLSSAGAPGLSFQLHRQSNLANDPLVVLMPSDAPHVPRAKRDFQVPDILHPTPMFIAFSIIPIVLLVGALVTFVVIWVRQRRNGQLKKLYLTEHPMIYPRRPVPKSLASNEDLEDAVQTLAYERFRTEQVSSSTPDEKEGSMLRIAESRMRRRELRDEEDGRTVVPGGPREIQPRRPHRHGVSASSYPDSGNQFDMSDCTQRPRSYAPEPRNLTASYFPPVLPPLDLSSDAAREDIHGAGAAIARSEGLGYASPIQESRHSDGADLDDYGHGIRLVESPIAMQSRMSSMLMPMGMSPPPPSVTKLSERLHLRRRSESRSGSPSSRGGEVPTVLRAKTQYIEQEKVEEADAKDPR</sequence>
<evidence type="ECO:0000313" key="4">
    <source>
        <dbReference type="Proteomes" id="UP000298030"/>
    </source>
</evidence>
<feature type="region of interest" description="Disordered" evidence="1">
    <location>
        <begin position="275"/>
        <end position="335"/>
    </location>
</feature>
<accession>A0A4Y7SWY7</accession>
<gene>
    <name evidence="3" type="ORF">FA13DRAFT_1795802</name>
</gene>
<feature type="compositionally biased region" description="Polar residues" evidence="1">
    <location>
        <begin position="308"/>
        <end position="328"/>
    </location>
</feature>
<dbReference type="EMBL" id="QPFP01000049">
    <property type="protein sequence ID" value="TEB26375.1"/>
    <property type="molecule type" value="Genomic_DNA"/>
</dbReference>
<feature type="compositionally biased region" description="Basic and acidic residues" evidence="1">
    <location>
        <begin position="466"/>
        <end position="479"/>
    </location>
</feature>
<evidence type="ECO:0000256" key="1">
    <source>
        <dbReference type="SAM" id="MobiDB-lite"/>
    </source>
</evidence>
<keyword evidence="2" id="KW-0812">Transmembrane</keyword>
<reference evidence="3 4" key="1">
    <citation type="journal article" date="2019" name="Nat. Ecol. Evol.">
        <title>Megaphylogeny resolves global patterns of mushroom evolution.</title>
        <authorList>
            <person name="Varga T."/>
            <person name="Krizsan K."/>
            <person name="Foldi C."/>
            <person name="Dima B."/>
            <person name="Sanchez-Garcia M."/>
            <person name="Sanchez-Ramirez S."/>
            <person name="Szollosi G.J."/>
            <person name="Szarkandi J.G."/>
            <person name="Papp V."/>
            <person name="Albert L."/>
            <person name="Andreopoulos W."/>
            <person name="Angelini C."/>
            <person name="Antonin V."/>
            <person name="Barry K.W."/>
            <person name="Bougher N.L."/>
            <person name="Buchanan P."/>
            <person name="Buyck B."/>
            <person name="Bense V."/>
            <person name="Catcheside P."/>
            <person name="Chovatia M."/>
            <person name="Cooper J."/>
            <person name="Damon W."/>
            <person name="Desjardin D."/>
            <person name="Finy P."/>
            <person name="Geml J."/>
            <person name="Haridas S."/>
            <person name="Hughes K."/>
            <person name="Justo A."/>
            <person name="Karasinski D."/>
            <person name="Kautmanova I."/>
            <person name="Kiss B."/>
            <person name="Kocsube S."/>
            <person name="Kotiranta H."/>
            <person name="LaButti K.M."/>
            <person name="Lechner B.E."/>
            <person name="Liimatainen K."/>
            <person name="Lipzen A."/>
            <person name="Lukacs Z."/>
            <person name="Mihaltcheva S."/>
            <person name="Morgado L.N."/>
            <person name="Niskanen T."/>
            <person name="Noordeloos M.E."/>
            <person name="Ohm R.A."/>
            <person name="Ortiz-Santana B."/>
            <person name="Ovrebo C."/>
            <person name="Racz N."/>
            <person name="Riley R."/>
            <person name="Savchenko A."/>
            <person name="Shiryaev A."/>
            <person name="Soop K."/>
            <person name="Spirin V."/>
            <person name="Szebenyi C."/>
            <person name="Tomsovsky M."/>
            <person name="Tulloss R.E."/>
            <person name="Uehling J."/>
            <person name="Grigoriev I.V."/>
            <person name="Vagvolgyi C."/>
            <person name="Papp T."/>
            <person name="Martin F.M."/>
            <person name="Miettinen O."/>
            <person name="Hibbett D.S."/>
            <person name="Nagy L.G."/>
        </authorList>
    </citation>
    <scope>NUCLEOTIDE SEQUENCE [LARGE SCALE GENOMIC DNA]</scope>
    <source>
        <strain evidence="3 4">FP101781</strain>
    </source>
</reference>
<protein>
    <submittedName>
        <fullName evidence="3">Uncharacterized protein</fullName>
    </submittedName>
</protein>
<dbReference type="OrthoDB" id="3245083at2759"/>
<feature type="compositionally biased region" description="Low complexity" evidence="1">
    <location>
        <begin position="443"/>
        <end position="453"/>
    </location>
</feature>
<feature type="compositionally biased region" description="Basic and acidic residues" evidence="1">
    <location>
        <begin position="430"/>
        <end position="442"/>
    </location>
</feature>
<keyword evidence="2" id="KW-0472">Membrane</keyword>
<dbReference type="AlphaFoldDB" id="A0A4Y7SWY7"/>